<feature type="domain" description="EAL" evidence="1">
    <location>
        <begin position="196"/>
        <end position="446"/>
    </location>
</feature>
<evidence type="ECO:0000313" key="3">
    <source>
        <dbReference type="EMBL" id="KUG27611.1"/>
    </source>
</evidence>
<dbReference type="EMBL" id="LNQE01000310">
    <property type="protein sequence ID" value="KUG27611.1"/>
    <property type="molecule type" value="Genomic_DNA"/>
</dbReference>
<dbReference type="InterPro" id="IPR046342">
    <property type="entry name" value="CBS_dom_sf"/>
</dbReference>
<feature type="domain" description="GGDEF" evidence="2">
    <location>
        <begin position="622"/>
        <end position="776"/>
    </location>
</feature>
<dbReference type="Pfam" id="PF00990">
    <property type="entry name" value="GGDEF"/>
    <property type="match status" value="1"/>
</dbReference>
<evidence type="ECO:0000259" key="2">
    <source>
        <dbReference type="PROSITE" id="PS50887"/>
    </source>
</evidence>
<dbReference type="InterPro" id="IPR001633">
    <property type="entry name" value="EAL_dom"/>
</dbReference>
<dbReference type="InterPro" id="IPR029787">
    <property type="entry name" value="Nucleotide_cyclase"/>
</dbReference>
<dbReference type="SMART" id="SM00052">
    <property type="entry name" value="EAL"/>
    <property type="match status" value="1"/>
</dbReference>
<gene>
    <name evidence="3" type="ORF">ASZ90_002551</name>
</gene>
<name>A0A0W8G368_9ZZZZ</name>
<dbReference type="InterPro" id="IPR035919">
    <property type="entry name" value="EAL_sf"/>
</dbReference>
<dbReference type="CDD" id="cd01948">
    <property type="entry name" value="EAL"/>
    <property type="match status" value="1"/>
</dbReference>
<accession>A0A0W8G368</accession>
<reference evidence="3" key="1">
    <citation type="journal article" date="2015" name="Proc. Natl. Acad. Sci. U.S.A.">
        <title>Networks of energetic and metabolic interactions define dynamics in microbial communities.</title>
        <authorList>
            <person name="Embree M."/>
            <person name="Liu J.K."/>
            <person name="Al-Bassam M.M."/>
            <person name="Zengler K."/>
        </authorList>
    </citation>
    <scope>NUCLEOTIDE SEQUENCE</scope>
</reference>
<dbReference type="InterPro" id="IPR043128">
    <property type="entry name" value="Rev_trsase/Diguanyl_cyclase"/>
</dbReference>
<dbReference type="AlphaFoldDB" id="A0A0W8G368"/>
<evidence type="ECO:0000259" key="1">
    <source>
        <dbReference type="PROSITE" id="PS50883"/>
    </source>
</evidence>
<organism evidence="3">
    <name type="scientific">hydrocarbon metagenome</name>
    <dbReference type="NCBI Taxonomy" id="938273"/>
    <lineage>
        <taxon>unclassified sequences</taxon>
        <taxon>metagenomes</taxon>
        <taxon>ecological metagenomes</taxon>
    </lineage>
</organism>
<dbReference type="GO" id="GO:0071111">
    <property type="term" value="F:cyclic-guanylate-specific phosphodiesterase activity"/>
    <property type="evidence" value="ECO:0007669"/>
    <property type="project" value="InterPro"/>
</dbReference>
<dbReference type="SMART" id="SM00267">
    <property type="entry name" value="GGDEF"/>
    <property type="match status" value="1"/>
</dbReference>
<dbReference type="Pfam" id="PF00563">
    <property type="entry name" value="EAL"/>
    <property type="match status" value="1"/>
</dbReference>
<dbReference type="NCBIfam" id="TIGR00254">
    <property type="entry name" value="GGDEF"/>
    <property type="match status" value="1"/>
</dbReference>
<dbReference type="Pfam" id="PF00571">
    <property type="entry name" value="CBS"/>
    <property type="match status" value="1"/>
</dbReference>
<dbReference type="Gene3D" id="3.20.20.450">
    <property type="entry name" value="EAL domain"/>
    <property type="match status" value="1"/>
</dbReference>
<dbReference type="InterPro" id="IPR050706">
    <property type="entry name" value="Cyclic-di-GMP_PDE-like"/>
</dbReference>
<dbReference type="CDD" id="cd01949">
    <property type="entry name" value="GGDEF"/>
    <property type="match status" value="1"/>
</dbReference>
<dbReference type="SUPFAM" id="SSF55073">
    <property type="entry name" value="Nucleotide cyclase"/>
    <property type="match status" value="1"/>
</dbReference>
<sequence length="785" mass="86094">MNHPEMASSLMFKGMLEKNRTLEKNAFARKVRQFLPDEVWGVLREEAGSEGLGLLTLGLPEAAFHTGACGPSQGLFVMECLVDAARHALRHHVPECRPVALFTAGPTEAVMVLAHPPGRETALARAYPSIRRETLAAARSQAFGPGEPPVPLAVGYSAIDAARPDDREDMDMAVLGAYLRAVRLAREDTQDMLDTRAGLHELFLTVMRDRLLRPVYQPIVDLGPGTVLGYEAFLRGPLDTLFHDPLALLSFAESIGQVFALERLFFETALAGLGPMEPGQLLFINIHPASFTDPKFTPAGIPGFLEKYGLHPDNLVFEFTERQTAGDLDILHQKLEMYRDKGIRVAMDDIGAGNMTLRALCRIRPDFIKADVSVIGGIQSHPINRVMVETLVSLAEKIKGRVIAVGIESEIELTSLASMGVQAGQGYHFSRPECPKPVITPRIPALASFSDLDRGGLKCSTPVKNLIQETLVVGPGTTIREVKKLLEDRPPMANVVIVDKKRPLGLLMNYNLDRHLSTQFGLSLYSDRKVVRLMDRDPLVVEGDRPLEEVASLAMRRESRKIYDDILVTEAGAFVGMVSVQTMLDSMARVQVELAKGSNPLTGLAGNVAIEAEINRRSREGVPSSLIYVDLDNFKVYNDVYGFKNGDRAILLTAEIVREAVSHRGDPGDFIGHVGGDDFIIMCGQERAEDICRVICDRFAAAAPDLYGPEDRAKGFIVGRGRDGREGDFPLMSLSLGYLDCAFAHPFTMEELSGRVAEVKKYAKSRPGNSYVKDRRAALGSVPAR</sequence>
<dbReference type="PANTHER" id="PTHR33121:SF76">
    <property type="entry name" value="SIGNALING PROTEIN"/>
    <property type="match status" value="1"/>
</dbReference>
<dbReference type="PANTHER" id="PTHR33121">
    <property type="entry name" value="CYCLIC DI-GMP PHOSPHODIESTERASE PDEF"/>
    <property type="match status" value="1"/>
</dbReference>
<dbReference type="Gene3D" id="3.10.580.10">
    <property type="entry name" value="CBS-domain"/>
    <property type="match status" value="1"/>
</dbReference>
<dbReference type="InterPro" id="IPR000160">
    <property type="entry name" value="GGDEF_dom"/>
</dbReference>
<protein>
    <submittedName>
        <fullName evidence="3">Eal domain/ggdef domain protein</fullName>
    </submittedName>
</protein>
<dbReference type="SUPFAM" id="SSF54631">
    <property type="entry name" value="CBS-domain pair"/>
    <property type="match status" value="1"/>
</dbReference>
<proteinExistence type="predicted"/>
<dbReference type="Gene3D" id="3.30.70.270">
    <property type="match status" value="1"/>
</dbReference>
<dbReference type="SUPFAM" id="SSF141868">
    <property type="entry name" value="EAL domain-like"/>
    <property type="match status" value="1"/>
</dbReference>
<comment type="caution">
    <text evidence="3">The sequence shown here is derived from an EMBL/GenBank/DDBJ whole genome shotgun (WGS) entry which is preliminary data.</text>
</comment>
<dbReference type="PROSITE" id="PS50883">
    <property type="entry name" value="EAL"/>
    <property type="match status" value="1"/>
</dbReference>
<dbReference type="InterPro" id="IPR000644">
    <property type="entry name" value="CBS_dom"/>
</dbReference>
<dbReference type="PROSITE" id="PS50887">
    <property type="entry name" value="GGDEF"/>
    <property type="match status" value="1"/>
</dbReference>